<evidence type="ECO:0000313" key="2">
    <source>
        <dbReference type="Proteomes" id="UP000239711"/>
    </source>
</evidence>
<evidence type="ECO:0000313" key="1">
    <source>
        <dbReference type="EMBL" id="PRD48165.1"/>
    </source>
</evidence>
<comment type="caution">
    <text evidence="1">The sequence shown here is derived from an EMBL/GenBank/DDBJ whole genome shotgun (WGS) entry which is preliminary data.</text>
</comment>
<proteinExistence type="predicted"/>
<keyword evidence="2" id="KW-1185">Reference proteome</keyword>
<gene>
    <name evidence="1" type="ORF">C5745_06545</name>
</gene>
<reference evidence="1 2" key="1">
    <citation type="submission" date="2018-02" db="EMBL/GenBank/DDBJ databases">
        <title>The draft genome of Sphingobacterium sp. 5JN-11.</title>
        <authorList>
            <person name="Liu L."/>
            <person name="Li L."/>
            <person name="Liang L."/>
            <person name="Zhang X."/>
            <person name="Wang T."/>
        </authorList>
    </citation>
    <scope>NUCLEOTIDE SEQUENCE [LARGE SCALE GENOMIC DNA]</scope>
    <source>
        <strain evidence="1 2">5JN-11</strain>
    </source>
</reference>
<organism evidence="1 2">
    <name type="scientific">Sphingobacterium haloxyli</name>
    <dbReference type="NCBI Taxonomy" id="2100533"/>
    <lineage>
        <taxon>Bacteria</taxon>
        <taxon>Pseudomonadati</taxon>
        <taxon>Bacteroidota</taxon>
        <taxon>Sphingobacteriia</taxon>
        <taxon>Sphingobacteriales</taxon>
        <taxon>Sphingobacteriaceae</taxon>
        <taxon>Sphingobacterium</taxon>
    </lineage>
</organism>
<dbReference type="AlphaFoldDB" id="A0A2S9J5V9"/>
<dbReference type="Proteomes" id="UP000239711">
    <property type="component" value="Unassembled WGS sequence"/>
</dbReference>
<accession>A0A2S9J5V9</accession>
<dbReference type="EMBL" id="PVBQ01000004">
    <property type="protein sequence ID" value="PRD48165.1"/>
    <property type="molecule type" value="Genomic_DNA"/>
</dbReference>
<name>A0A2S9J5V9_9SPHI</name>
<sequence length="87" mass="9507">MNGINLNVVDLYIGAGLCSAADALHHPGRTNSSVRCADFCTHLPQHQVTKHQPRNDGLFDVKRTNKANIHLPQDVLDDLKTNNHGGV</sequence>
<protein>
    <submittedName>
        <fullName evidence="1">Uncharacterized protein</fullName>
    </submittedName>
</protein>